<dbReference type="Proteomes" id="UP000887572">
    <property type="component" value="Unplaced"/>
</dbReference>
<organism evidence="3 4">
    <name type="scientific">Globodera rostochiensis</name>
    <name type="common">Golden nematode worm</name>
    <name type="synonym">Heterodera rostochiensis</name>
    <dbReference type="NCBI Taxonomy" id="31243"/>
    <lineage>
        <taxon>Eukaryota</taxon>
        <taxon>Metazoa</taxon>
        <taxon>Ecdysozoa</taxon>
        <taxon>Nematoda</taxon>
        <taxon>Chromadorea</taxon>
        <taxon>Rhabditida</taxon>
        <taxon>Tylenchina</taxon>
        <taxon>Tylenchomorpha</taxon>
        <taxon>Tylenchoidea</taxon>
        <taxon>Heteroderidae</taxon>
        <taxon>Heteroderinae</taxon>
        <taxon>Globodera</taxon>
    </lineage>
</organism>
<feature type="transmembrane region" description="Helical" evidence="1">
    <location>
        <begin position="126"/>
        <end position="147"/>
    </location>
</feature>
<evidence type="ECO:0000256" key="2">
    <source>
        <dbReference type="SAM" id="SignalP"/>
    </source>
</evidence>
<reference evidence="4" key="1">
    <citation type="submission" date="2022-11" db="UniProtKB">
        <authorList>
            <consortium name="WormBaseParasite"/>
        </authorList>
    </citation>
    <scope>IDENTIFICATION</scope>
</reference>
<keyword evidence="1" id="KW-1133">Transmembrane helix</keyword>
<sequence length="148" mass="15828">MQQNFLPTIFVLLLLLVAFSGTFALKCEEGAGFGLVDSTAVECPNNHSFCLQVDCKTNNKKYPLFQRFECTTGSVRGDCTAMVRALADMDSVEMEGWSCTCYTDQPEAPHTVILVNVMEKNGSGGLLRVGIASVIAAALAAILAVTAL</sequence>
<dbReference type="WBParaSite" id="Gr19_v10_g15117.t1">
    <property type="protein sequence ID" value="Gr19_v10_g15117.t1"/>
    <property type="gene ID" value="Gr19_v10_g15117"/>
</dbReference>
<dbReference type="AlphaFoldDB" id="A0A914H8U4"/>
<feature type="chain" id="PRO_5037248693" evidence="2">
    <location>
        <begin position="25"/>
        <end position="148"/>
    </location>
</feature>
<accession>A0A914H8U4</accession>
<keyword evidence="1" id="KW-0472">Membrane</keyword>
<name>A0A914H8U4_GLORO</name>
<protein>
    <submittedName>
        <fullName evidence="4">Transmembrane protein</fullName>
    </submittedName>
</protein>
<keyword evidence="3" id="KW-1185">Reference proteome</keyword>
<evidence type="ECO:0000313" key="4">
    <source>
        <dbReference type="WBParaSite" id="Gr19_v10_g15117.t1"/>
    </source>
</evidence>
<evidence type="ECO:0000313" key="3">
    <source>
        <dbReference type="Proteomes" id="UP000887572"/>
    </source>
</evidence>
<keyword evidence="2" id="KW-0732">Signal</keyword>
<feature type="signal peptide" evidence="2">
    <location>
        <begin position="1"/>
        <end position="24"/>
    </location>
</feature>
<evidence type="ECO:0000256" key="1">
    <source>
        <dbReference type="SAM" id="Phobius"/>
    </source>
</evidence>
<keyword evidence="1" id="KW-0812">Transmembrane</keyword>
<proteinExistence type="predicted"/>